<dbReference type="GO" id="GO:0016020">
    <property type="term" value="C:membrane"/>
    <property type="evidence" value="ECO:0007669"/>
    <property type="project" value="UniProtKB-SubCell"/>
</dbReference>
<feature type="transmembrane region" description="Helical" evidence="5">
    <location>
        <begin position="331"/>
        <end position="348"/>
    </location>
</feature>
<evidence type="ECO:0000256" key="2">
    <source>
        <dbReference type="ARBA" id="ARBA00022692"/>
    </source>
</evidence>
<feature type="transmembrane region" description="Helical" evidence="5">
    <location>
        <begin position="401"/>
        <end position="422"/>
    </location>
</feature>
<accession>A0A6A5TFS2</accession>
<feature type="transmembrane region" description="Helical" evidence="5">
    <location>
        <begin position="463"/>
        <end position="485"/>
    </location>
</feature>
<protein>
    <submittedName>
        <fullName evidence="6">MFS multidrug transporter-like protein</fullName>
    </submittedName>
</protein>
<keyword evidence="7" id="KW-1185">Reference proteome</keyword>
<evidence type="ECO:0000313" key="7">
    <source>
        <dbReference type="Proteomes" id="UP000800035"/>
    </source>
</evidence>
<dbReference type="GO" id="GO:0022857">
    <property type="term" value="F:transmembrane transporter activity"/>
    <property type="evidence" value="ECO:0007669"/>
    <property type="project" value="InterPro"/>
</dbReference>
<feature type="transmembrane region" description="Helical" evidence="5">
    <location>
        <begin position="104"/>
        <end position="125"/>
    </location>
</feature>
<keyword evidence="3 5" id="KW-1133">Transmembrane helix</keyword>
<evidence type="ECO:0000256" key="3">
    <source>
        <dbReference type="ARBA" id="ARBA00022989"/>
    </source>
</evidence>
<dbReference type="Proteomes" id="UP000800035">
    <property type="component" value="Unassembled WGS sequence"/>
</dbReference>
<sequence>MPRLQKKRPISNLSNFTEKVDHKNHRDSIQLSRFSFKDDDNRPLVSTSQIWEQLQQTSTHYDPGKQVLSDSDDDNNNNAEDLVVAWDGPHDLANPLSWSWRRKWIVTILVSMFIFISPFSSTMVTPALPDISADFDIPEGFTQQLVMSIFLLGYAQAYANLIYLVFNTACGFAQTRTQMLVFRLLSGIGGSAPQALCNGVLADTWRKEERGKGQAIYGMLTFIGPCVAPICGAYISINTTWRWIFWSTSIFDVFVQVLALFFLSETFAPAIPGRKAKKIRKELRAKGSVRVVRTEYETGDRFSKILRKRLILPFIMMFTHPAVQAPSLYRAYLYGVMYLVLSTFPLVWEKEYDMDTGIASLNYLSLCLGFMIGLQISHPVMDKLYARLKVYYNTEEGLPEWRVPPMLIGGILCPIGLFIYGWTAHYEVHWIAPNIGCVILAIGLIIAFQCSQAYTVDAYSAKYAASAAAVGAFMRTMCGFSFPLFAPQMYETLGLGWGNSLLAFLTLGLAIVSPLCLWFYGAKLRAWSMTGLEEEASSNC</sequence>
<feature type="transmembrane region" description="Helical" evidence="5">
    <location>
        <begin position="497"/>
        <end position="520"/>
    </location>
</feature>
<evidence type="ECO:0000313" key="6">
    <source>
        <dbReference type="EMBL" id="KAF1949636.1"/>
    </source>
</evidence>
<dbReference type="AlphaFoldDB" id="A0A6A5TFS2"/>
<dbReference type="SUPFAM" id="SSF103473">
    <property type="entry name" value="MFS general substrate transporter"/>
    <property type="match status" value="1"/>
</dbReference>
<name>A0A6A5TFS2_9PLEO</name>
<evidence type="ECO:0000256" key="5">
    <source>
        <dbReference type="SAM" id="Phobius"/>
    </source>
</evidence>
<organism evidence="6 7">
    <name type="scientific">Byssothecium circinans</name>
    <dbReference type="NCBI Taxonomy" id="147558"/>
    <lineage>
        <taxon>Eukaryota</taxon>
        <taxon>Fungi</taxon>
        <taxon>Dikarya</taxon>
        <taxon>Ascomycota</taxon>
        <taxon>Pezizomycotina</taxon>
        <taxon>Dothideomycetes</taxon>
        <taxon>Pleosporomycetidae</taxon>
        <taxon>Pleosporales</taxon>
        <taxon>Massarineae</taxon>
        <taxon>Massarinaceae</taxon>
        <taxon>Byssothecium</taxon>
    </lineage>
</organism>
<proteinExistence type="predicted"/>
<dbReference type="EMBL" id="ML977035">
    <property type="protein sequence ID" value="KAF1949636.1"/>
    <property type="molecule type" value="Genomic_DNA"/>
</dbReference>
<feature type="transmembrane region" description="Helical" evidence="5">
    <location>
        <begin position="215"/>
        <end position="237"/>
    </location>
</feature>
<feature type="transmembrane region" description="Helical" evidence="5">
    <location>
        <begin position="145"/>
        <end position="166"/>
    </location>
</feature>
<evidence type="ECO:0000256" key="1">
    <source>
        <dbReference type="ARBA" id="ARBA00004141"/>
    </source>
</evidence>
<dbReference type="PANTHER" id="PTHR23502">
    <property type="entry name" value="MAJOR FACILITATOR SUPERFAMILY"/>
    <property type="match status" value="1"/>
</dbReference>
<keyword evidence="4 5" id="KW-0472">Membrane</keyword>
<feature type="transmembrane region" description="Helical" evidence="5">
    <location>
        <begin position="428"/>
        <end position="451"/>
    </location>
</feature>
<comment type="subcellular location">
    <subcellularLocation>
        <location evidence="1">Membrane</location>
        <topology evidence="1">Multi-pass membrane protein</topology>
    </subcellularLocation>
</comment>
<dbReference type="Pfam" id="PF07690">
    <property type="entry name" value="MFS_1"/>
    <property type="match status" value="1"/>
</dbReference>
<gene>
    <name evidence="6" type="ORF">CC80DRAFT_520462</name>
</gene>
<dbReference type="Gene3D" id="1.20.1250.20">
    <property type="entry name" value="MFS general substrate transporter like domains"/>
    <property type="match status" value="1"/>
</dbReference>
<dbReference type="OrthoDB" id="6770063at2759"/>
<dbReference type="FunFam" id="1.20.1250.20:FF:000011">
    <property type="entry name" value="MFS multidrug transporter, putative"/>
    <property type="match status" value="1"/>
</dbReference>
<reference evidence="6" key="1">
    <citation type="journal article" date="2020" name="Stud. Mycol.">
        <title>101 Dothideomycetes genomes: a test case for predicting lifestyles and emergence of pathogens.</title>
        <authorList>
            <person name="Haridas S."/>
            <person name="Albert R."/>
            <person name="Binder M."/>
            <person name="Bloem J."/>
            <person name="Labutti K."/>
            <person name="Salamov A."/>
            <person name="Andreopoulos B."/>
            <person name="Baker S."/>
            <person name="Barry K."/>
            <person name="Bills G."/>
            <person name="Bluhm B."/>
            <person name="Cannon C."/>
            <person name="Castanera R."/>
            <person name="Culley D."/>
            <person name="Daum C."/>
            <person name="Ezra D."/>
            <person name="Gonzalez J."/>
            <person name="Henrissat B."/>
            <person name="Kuo A."/>
            <person name="Liang C."/>
            <person name="Lipzen A."/>
            <person name="Lutzoni F."/>
            <person name="Magnuson J."/>
            <person name="Mondo S."/>
            <person name="Nolan M."/>
            <person name="Ohm R."/>
            <person name="Pangilinan J."/>
            <person name="Park H.-J."/>
            <person name="Ramirez L."/>
            <person name="Alfaro M."/>
            <person name="Sun H."/>
            <person name="Tritt A."/>
            <person name="Yoshinaga Y."/>
            <person name="Zwiers L.-H."/>
            <person name="Turgeon B."/>
            <person name="Goodwin S."/>
            <person name="Spatafora J."/>
            <person name="Crous P."/>
            <person name="Grigoriev I."/>
        </authorList>
    </citation>
    <scope>NUCLEOTIDE SEQUENCE</scope>
    <source>
        <strain evidence="6">CBS 675.92</strain>
    </source>
</reference>
<dbReference type="InterPro" id="IPR036259">
    <property type="entry name" value="MFS_trans_sf"/>
</dbReference>
<feature type="transmembrane region" description="Helical" evidence="5">
    <location>
        <begin position="360"/>
        <end position="380"/>
    </location>
</feature>
<dbReference type="InterPro" id="IPR011701">
    <property type="entry name" value="MFS"/>
</dbReference>
<feature type="transmembrane region" description="Helical" evidence="5">
    <location>
        <begin position="243"/>
        <end position="271"/>
    </location>
</feature>
<keyword evidence="2 5" id="KW-0812">Transmembrane</keyword>
<evidence type="ECO:0000256" key="4">
    <source>
        <dbReference type="ARBA" id="ARBA00023136"/>
    </source>
</evidence>
<dbReference type="PANTHER" id="PTHR23502:SF60">
    <property type="entry name" value="MAJOR FACILITATOR SUPERFAMILY (MFS) PROFILE DOMAIN-CONTAINING PROTEIN-RELATED"/>
    <property type="match status" value="1"/>
</dbReference>